<keyword evidence="3" id="KW-0378">Hydrolase</keyword>
<accession>A0A1I1LZH8</accession>
<dbReference type="InterPro" id="IPR018228">
    <property type="entry name" value="DNase_TatD-rel_CS"/>
</dbReference>
<sequence length="259" mass="29144">MHKCLFFDSHCHIDFSEFDESRSLLLEQAINFGINKMIVPGITLAQSKSLIMRPQFYAHVKNYIALGLHPYFLNQHKAQHMDELIQLAILHKDKIVAIGECGIDSSIGDMDKQKSLFIAHIQLANQLQLPLIVHHRQSHHIIAQAFKQQKPLYGGVIHAFSGSLQQAKAYIKQGFKIGVGGVITYERAHKTHHTISQLPVESLLLETDAPSMPISGKQGQVNTPTALISIFESLLHLRSESKEILANQLYKNTLEVFNL</sequence>
<organism evidence="5 6">
    <name type="scientific">Pseudoalteromonas denitrificans DSM 6059</name>
    <dbReference type="NCBI Taxonomy" id="1123010"/>
    <lineage>
        <taxon>Bacteria</taxon>
        <taxon>Pseudomonadati</taxon>
        <taxon>Pseudomonadota</taxon>
        <taxon>Gammaproteobacteria</taxon>
        <taxon>Alteromonadales</taxon>
        <taxon>Pseudoalteromonadaceae</taxon>
        <taxon>Pseudoalteromonas</taxon>
    </lineage>
</organism>
<evidence type="ECO:0000256" key="3">
    <source>
        <dbReference type="ARBA" id="ARBA00022801"/>
    </source>
</evidence>
<dbReference type="STRING" id="1123010.SAMN02745724_02479"/>
<feature type="binding site" evidence="4">
    <location>
        <position position="100"/>
    </location>
    <ligand>
        <name>a divalent metal cation</name>
        <dbReference type="ChEBI" id="CHEBI:60240"/>
        <label>1</label>
    </ligand>
</feature>
<comment type="similarity">
    <text evidence="1">Belongs to the metallo-dependent hydrolases superfamily. TatD-type hydrolase family.</text>
</comment>
<dbReference type="EMBL" id="FOLO01000017">
    <property type="protein sequence ID" value="SFC75733.1"/>
    <property type="molecule type" value="Genomic_DNA"/>
</dbReference>
<protein>
    <submittedName>
        <fullName evidence="5">TatD DNase family protein</fullName>
    </submittedName>
</protein>
<dbReference type="FunFam" id="3.20.20.140:FF:000005">
    <property type="entry name" value="TatD family hydrolase"/>
    <property type="match status" value="1"/>
</dbReference>
<dbReference type="InterPro" id="IPR032466">
    <property type="entry name" value="Metal_Hydrolase"/>
</dbReference>
<feature type="binding site" evidence="4">
    <location>
        <position position="134"/>
    </location>
    <ligand>
        <name>a divalent metal cation</name>
        <dbReference type="ChEBI" id="CHEBI:60240"/>
        <label>2</label>
    </ligand>
</feature>
<dbReference type="GO" id="GO:0005829">
    <property type="term" value="C:cytosol"/>
    <property type="evidence" value="ECO:0007669"/>
    <property type="project" value="TreeGrafter"/>
</dbReference>
<dbReference type="Gene3D" id="3.20.20.140">
    <property type="entry name" value="Metal-dependent hydrolases"/>
    <property type="match status" value="1"/>
</dbReference>
<feature type="binding site" evidence="4">
    <location>
        <position position="158"/>
    </location>
    <ligand>
        <name>a divalent metal cation</name>
        <dbReference type="ChEBI" id="CHEBI:60240"/>
        <label>2</label>
    </ligand>
</feature>
<dbReference type="GO" id="GO:0016788">
    <property type="term" value="F:hydrolase activity, acting on ester bonds"/>
    <property type="evidence" value="ECO:0007669"/>
    <property type="project" value="InterPro"/>
</dbReference>
<name>A0A1I1LZH8_9GAMM</name>
<dbReference type="Pfam" id="PF01026">
    <property type="entry name" value="TatD_DNase"/>
    <property type="match status" value="1"/>
</dbReference>
<dbReference type="Proteomes" id="UP000198862">
    <property type="component" value="Unassembled WGS sequence"/>
</dbReference>
<dbReference type="PANTHER" id="PTHR46124">
    <property type="entry name" value="D-AMINOACYL-TRNA DEACYLASE"/>
    <property type="match status" value="1"/>
</dbReference>
<feature type="binding site" evidence="4">
    <location>
        <position position="10"/>
    </location>
    <ligand>
        <name>a divalent metal cation</name>
        <dbReference type="ChEBI" id="CHEBI:60240"/>
        <label>1</label>
    </ligand>
</feature>
<dbReference type="InterPro" id="IPR001130">
    <property type="entry name" value="TatD-like"/>
</dbReference>
<evidence type="ECO:0000313" key="5">
    <source>
        <dbReference type="EMBL" id="SFC75733.1"/>
    </source>
</evidence>
<evidence type="ECO:0000313" key="6">
    <source>
        <dbReference type="Proteomes" id="UP000198862"/>
    </source>
</evidence>
<dbReference type="SUPFAM" id="SSF51556">
    <property type="entry name" value="Metallo-dependent hydrolases"/>
    <property type="match status" value="1"/>
</dbReference>
<evidence type="ECO:0000256" key="2">
    <source>
        <dbReference type="ARBA" id="ARBA00022723"/>
    </source>
</evidence>
<proteinExistence type="inferred from homology"/>
<evidence type="ECO:0000256" key="4">
    <source>
        <dbReference type="PIRSR" id="PIRSR005902-1"/>
    </source>
</evidence>
<dbReference type="OrthoDB" id="9810005at2"/>
<dbReference type="RefSeq" id="WP_091984182.1">
    <property type="nucleotide sequence ID" value="NZ_FOLO01000017.1"/>
</dbReference>
<feature type="binding site" evidence="4">
    <location>
        <position position="12"/>
    </location>
    <ligand>
        <name>a divalent metal cation</name>
        <dbReference type="ChEBI" id="CHEBI:60240"/>
        <label>1</label>
    </ligand>
</feature>
<reference evidence="5 6" key="1">
    <citation type="submission" date="2016-10" db="EMBL/GenBank/DDBJ databases">
        <authorList>
            <person name="de Groot N.N."/>
        </authorList>
    </citation>
    <scope>NUCLEOTIDE SEQUENCE [LARGE SCALE GENOMIC DNA]</scope>
    <source>
        <strain evidence="5 6">DSM 6059</strain>
    </source>
</reference>
<feature type="binding site" evidence="4">
    <location>
        <position position="208"/>
    </location>
    <ligand>
        <name>a divalent metal cation</name>
        <dbReference type="ChEBI" id="CHEBI:60240"/>
        <label>1</label>
    </ligand>
</feature>
<dbReference type="PANTHER" id="PTHR46124:SF3">
    <property type="entry name" value="HYDROLASE"/>
    <property type="match status" value="1"/>
</dbReference>
<dbReference type="CDD" id="cd01310">
    <property type="entry name" value="TatD_DNAse"/>
    <property type="match status" value="1"/>
</dbReference>
<keyword evidence="2 4" id="KW-0479">Metal-binding</keyword>
<gene>
    <name evidence="5" type="ORF">SAMN02745724_02479</name>
</gene>
<evidence type="ECO:0000256" key="1">
    <source>
        <dbReference type="ARBA" id="ARBA00009275"/>
    </source>
</evidence>
<dbReference type="PIRSF" id="PIRSF005902">
    <property type="entry name" value="DNase_TatD"/>
    <property type="match status" value="1"/>
</dbReference>
<dbReference type="AlphaFoldDB" id="A0A1I1LZH8"/>
<keyword evidence="6" id="KW-1185">Reference proteome</keyword>
<dbReference type="GO" id="GO:0046872">
    <property type="term" value="F:metal ion binding"/>
    <property type="evidence" value="ECO:0007669"/>
    <property type="project" value="UniProtKB-KW"/>
</dbReference>
<dbReference type="PROSITE" id="PS01137">
    <property type="entry name" value="TATD_1"/>
    <property type="match status" value="1"/>
</dbReference>
<dbReference type="PROSITE" id="PS01091">
    <property type="entry name" value="TATD_3"/>
    <property type="match status" value="1"/>
</dbReference>